<name>A0ABQ8JMG0_DERPT</name>
<dbReference type="EMBL" id="NJHN03000031">
    <property type="protein sequence ID" value="KAH9423800.1"/>
    <property type="molecule type" value="Genomic_DNA"/>
</dbReference>
<organism evidence="2 3">
    <name type="scientific">Dermatophagoides pteronyssinus</name>
    <name type="common">European house dust mite</name>
    <dbReference type="NCBI Taxonomy" id="6956"/>
    <lineage>
        <taxon>Eukaryota</taxon>
        <taxon>Metazoa</taxon>
        <taxon>Ecdysozoa</taxon>
        <taxon>Arthropoda</taxon>
        <taxon>Chelicerata</taxon>
        <taxon>Arachnida</taxon>
        <taxon>Acari</taxon>
        <taxon>Acariformes</taxon>
        <taxon>Sarcoptiformes</taxon>
        <taxon>Astigmata</taxon>
        <taxon>Psoroptidia</taxon>
        <taxon>Analgoidea</taxon>
        <taxon>Pyroglyphidae</taxon>
        <taxon>Dermatophagoidinae</taxon>
        <taxon>Dermatophagoides</taxon>
    </lineage>
</organism>
<accession>A0ABQ8JMG0</accession>
<comment type="caution">
    <text evidence="2">The sequence shown here is derived from an EMBL/GenBank/DDBJ whole genome shotgun (WGS) entry which is preliminary data.</text>
</comment>
<evidence type="ECO:0000313" key="3">
    <source>
        <dbReference type="Proteomes" id="UP000887458"/>
    </source>
</evidence>
<protein>
    <submittedName>
        <fullName evidence="2">Uncharacterized protein</fullName>
    </submittedName>
</protein>
<feature type="non-terminal residue" evidence="2">
    <location>
        <position position="1"/>
    </location>
</feature>
<dbReference type="Proteomes" id="UP000887458">
    <property type="component" value="Unassembled WGS sequence"/>
</dbReference>
<keyword evidence="3" id="KW-1185">Reference proteome</keyword>
<feature type="non-terminal residue" evidence="2">
    <location>
        <position position="227"/>
    </location>
</feature>
<evidence type="ECO:0000313" key="2">
    <source>
        <dbReference type="EMBL" id="KAH9423800.1"/>
    </source>
</evidence>
<reference evidence="2 3" key="2">
    <citation type="journal article" date="2022" name="Mol. Biol. Evol.">
        <title>Comparative Genomics Reveals Insights into the Divergent Evolution of Astigmatic Mites and Household Pest Adaptations.</title>
        <authorList>
            <person name="Xiong Q."/>
            <person name="Wan A.T."/>
            <person name="Liu X."/>
            <person name="Fung C.S."/>
            <person name="Xiao X."/>
            <person name="Malainual N."/>
            <person name="Hou J."/>
            <person name="Wang L."/>
            <person name="Wang M."/>
            <person name="Yang K.Y."/>
            <person name="Cui Y."/>
            <person name="Leung E.L."/>
            <person name="Nong W."/>
            <person name="Shin S.K."/>
            <person name="Au S.W."/>
            <person name="Jeong K.Y."/>
            <person name="Chew F.T."/>
            <person name="Hui J.H."/>
            <person name="Leung T.F."/>
            <person name="Tungtrongchitr A."/>
            <person name="Zhong N."/>
            <person name="Liu Z."/>
            <person name="Tsui S.K."/>
        </authorList>
    </citation>
    <scope>NUCLEOTIDE SEQUENCE [LARGE SCALE GENOMIC DNA]</scope>
    <source>
        <tissue evidence="2">Whole mite body</tissue>
    </source>
</reference>
<feature type="signal peptide" evidence="1">
    <location>
        <begin position="1"/>
        <end position="21"/>
    </location>
</feature>
<gene>
    <name evidence="2" type="ORF">DERP_005382</name>
</gene>
<keyword evidence="1" id="KW-0732">Signal</keyword>
<sequence length="227" mass="25004">LFALLLLLPGIFVPPPPFVNSGPDDDDGNCCIADPKRFINAEFVFIRFADDDDNVFDAANAKLRLFQNAPNAAALNAAADDDPLVFDDDDDGRVDFELDTLFFALELSAFMSITNLEHSSSSSESSFERSISTINFGSIELSSSSTINCGGEHDDDGGESLDLCRRFDDGDERDLSSETIESIDRFTDGVVIDLATKSPFLFRLNVIDDDDWDDEETDVFAIVERTL</sequence>
<proteinExistence type="predicted"/>
<reference evidence="2 3" key="1">
    <citation type="journal article" date="2018" name="J. Allergy Clin. Immunol.">
        <title>High-quality assembly of Dermatophagoides pteronyssinus genome and transcriptome reveals a wide range of novel allergens.</title>
        <authorList>
            <person name="Liu X.Y."/>
            <person name="Yang K.Y."/>
            <person name="Wang M.Q."/>
            <person name="Kwok J.S."/>
            <person name="Zeng X."/>
            <person name="Yang Z."/>
            <person name="Xiao X.J."/>
            <person name="Lau C.P."/>
            <person name="Li Y."/>
            <person name="Huang Z.M."/>
            <person name="Ba J.G."/>
            <person name="Yim A.K."/>
            <person name="Ouyang C.Y."/>
            <person name="Ngai S.M."/>
            <person name="Chan T.F."/>
            <person name="Leung E.L."/>
            <person name="Liu L."/>
            <person name="Liu Z.G."/>
            <person name="Tsui S.K."/>
        </authorList>
    </citation>
    <scope>NUCLEOTIDE SEQUENCE [LARGE SCALE GENOMIC DNA]</scope>
    <source>
        <strain evidence="2">Derp</strain>
    </source>
</reference>
<feature type="chain" id="PRO_5045870515" evidence="1">
    <location>
        <begin position="22"/>
        <end position="227"/>
    </location>
</feature>
<evidence type="ECO:0000256" key="1">
    <source>
        <dbReference type="SAM" id="SignalP"/>
    </source>
</evidence>